<comment type="caution">
    <text evidence="1">The sequence shown here is derived from an EMBL/GenBank/DDBJ whole genome shotgun (WGS) entry which is preliminary data.</text>
</comment>
<accession>A0AAI9DG29</accession>
<reference evidence="1" key="1">
    <citation type="submission" date="2024-02" db="EMBL/GenBank/DDBJ databases">
        <authorList>
            <consortium name="Clinical and Environmental Microbiology Branch: Whole genome sequencing antimicrobial resistance pathogens in the healthcare setting"/>
        </authorList>
    </citation>
    <scope>NUCLEOTIDE SEQUENCE</scope>
    <source>
        <strain evidence="1">2021GO-0154</strain>
    </source>
</reference>
<protein>
    <submittedName>
        <fullName evidence="1">Uncharacterized protein</fullName>
    </submittedName>
</protein>
<name>A0AAI9DG29_PROST</name>
<proteinExistence type="predicted"/>
<organism evidence="1">
    <name type="scientific">Providencia stuartii</name>
    <dbReference type="NCBI Taxonomy" id="588"/>
    <lineage>
        <taxon>Bacteria</taxon>
        <taxon>Pseudomonadati</taxon>
        <taxon>Pseudomonadota</taxon>
        <taxon>Gammaproteobacteria</taxon>
        <taxon>Enterobacterales</taxon>
        <taxon>Morganellaceae</taxon>
        <taxon>Providencia</taxon>
    </lineage>
</organism>
<dbReference type="AlphaFoldDB" id="A0AAI9DG29"/>
<evidence type="ECO:0000313" key="1">
    <source>
        <dbReference type="EMBL" id="EMJ5136283.1"/>
    </source>
</evidence>
<sequence>MSRKPLLQRLHESDPDLFKSISKLILLHLTKTAIVNCSASGDGNMERADLFIEIDKRRKSIDDDIANQQKIVDKLLLGVANATSHTSRMP</sequence>
<gene>
    <name evidence="1" type="ORF">RG298_004078</name>
</gene>
<dbReference type="EMBL" id="ABMABF030000019">
    <property type="protein sequence ID" value="EMJ5136283.1"/>
    <property type="molecule type" value="Genomic_DNA"/>
</dbReference>